<evidence type="ECO:0000313" key="3">
    <source>
        <dbReference type="EMBL" id="CDJ36723.1"/>
    </source>
</evidence>
<dbReference type="GeneID" id="60403881"/>
<keyword evidence="2" id="KW-0812">Transmembrane</keyword>
<keyword evidence="2" id="KW-1133">Transmembrane helix</keyword>
<keyword evidence="4" id="KW-1185">Reference proteome</keyword>
<dbReference type="EMBL" id="HG736652">
    <property type="protein sequence ID" value="CDJ36723.1"/>
    <property type="molecule type" value="Genomic_DNA"/>
</dbReference>
<feature type="compositionally biased region" description="Polar residues" evidence="1">
    <location>
        <begin position="37"/>
        <end position="46"/>
    </location>
</feature>
<accession>U6KMP4</accession>
<feature type="region of interest" description="Disordered" evidence="1">
    <location>
        <begin position="25"/>
        <end position="58"/>
    </location>
</feature>
<organism evidence="3 4">
    <name type="scientific">Eimeria mitis</name>
    <dbReference type="NCBI Taxonomy" id="44415"/>
    <lineage>
        <taxon>Eukaryota</taxon>
        <taxon>Sar</taxon>
        <taxon>Alveolata</taxon>
        <taxon>Apicomplexa</taxon>
        <taxon>Conoidasida</taxon>
        <taxon>Coccidia</taxon>
        <taxon>Eucoccidiorida</taxon>
        <taxon>Eimeriorina</taxon>
        <taxon>Eimeriidae</taxon>
        <taxon>Eimeria</taxon>
    </lineage>
</organism>
<reference evidence="3" key="1">
    <citation type="submission" date="2013-10" db="EMBL/GenBank/DDBJ databases">
        <title>Genomic analysis of the causative agents of coccidiosis in chickens.</title>
        <authorList>
            <person name="Reid A.J."/>
            <person name="Blake D."/>
            <person name="Billington K."/>
            <person name="Browne H."/>
            <person name="Dunn M."/>
            <person name="Hung S."/>
            <person name="Kawahara F."/>
            <person name="Miranda-Saavedra D."/>
            <person name="Mourier T."/>
            <person name="Nagra H."/>
            <person name="Otto T.D."/>
            <person name="Rawlings N."/>
            <person name="Sanchez A."/>
            <person name="Sanders M."/>
            <person name="Subramaniam C."/>
            <person name="Tay Y."/>
            <person name="Dear P."/>
            <person name="Doerig C."/>
            <person name="Gruber A."/>
            <person name="Parkinson J."/>
            <person name="Shirley M."/>
            <person name="Wan K.L."/>
            <person name="Berriman M."/>
            <person name="Tomley F."/>
            <person name="Pain A."/>
        </authorList>
    </citation>
    <scope>NUCLEOTIDE SEQUENCE [LARGE SCALE GENOMIC DNA]</scope>
    <source>
        <strain evidence="3">Houghton</strain>
    </source>
</reference>
<feature type="region of interest" description="Disordered" evidence="1">
    <location>
        <begin position="297"/>
        <end position="334"/>
    </location>
</feature>
<protein>
    <submittedName>
        <fullName evidence="3">Uncharacterized protein</fullName>
    </submittedName>
</protein>
<evidence type="ECO:0000313" key="4">
    <source>
        <dbReference type="Proteomes" id="UP000030744"/>
    </source>
</evidence>
<dbReference type="RefSeq" id="XP_037879011.1">
    <property type="nucleotide sequence ID" value="XM_038023157.1"/>
</dbReference>
<evidence type="ECO:0000256" key="2">
    <source>
        <dbReference type="SAM" id="Phobius"/>
    </source>
</evidence>
<dbReference type="Proteomes" id="UP000030744">
    <property type="component" value="Unassembled WGS sequence"/>
</dbReference>
<sequence>MPALEDQRDELTVTSSTLIPKMNVNETPDQVGYLGNSPLSASSDTDAGQYGKEKPALGKPTGKPLRVLWAALATTLSLAAVAFLVRQCFTGMQNATVRRLAEEPESPEAESESCFPMVQTPVERVIRRVEGWLILSPDEYLAFKVDYFVATANVEVQGEGPRTPERLRELQVMRIVSIPEAALSASITLTIRAAQGRELEIDPPFVHKWAANFLKHSREKRAKILMGSVMFKIKYKEHEVAAKFTSLWNAAETLILTSAFCGKDADWKVSVKEGRKEASAVLKMRCLNERERRKLSGAPGLDVTASRSWKPAGDGDEDEDVFSEGSPTGTLYPTWRSSQRSIASSAYTSATSVSQVSDTRASMLVYLPVHQLYRQQ</sequence>
<dbReference type="AlphaFoldDB" id="U6KMP4"/>
<keyword evidence="2" id="KW-0472">Membrane</keyword>
<dbReference type="VEuPathDB" id="ToxoDB:EMH_0023270"/>
<proteinExistence type="predicted"/>
<name>U6KMP4_9EIME</name>
<evidence type="ECO:0000256" key="1">
    <source>
        <dbReference type="SAM" id="MobiDB-lite"/>
    </source>
</evidence>
<feature type="compositionally biased region" description="Polar residues" evidence="1">
    <location>
        <begin position="325"/>
        <end position="334"/>
    </location>
</feature>
<reference evidence="3" key="2">
    <citation type="submission" date="2013-10" db="EMBL/GenBank/DDBJ databases">
        <authorList>
            <person name="Aslett M."/>
        </authorList>
    </citation>
    <scope>NUCLEOTIDE SEQUENCE [LARGE SCALE GENOMIC DNA]</scope>
    <source>
        <strain evidence="3">Houghton</strain>
    </source>
</reference>
<gene>
    <name evidence="3" type="ORF">EMH_0023270</name>
</gene>
<feature type="transmembrane region" description="Helical" evidence="2">
    <location>
        <begin position="67"/>
        <end position="85"/>
    </location>
</feature>
<dbReference type="OrthoDB" id="10601101at2759"/>